<keyword evidence="2" id="KW-1185">Reference proteome</keyword>
<evidence type="ECO:0000313" key="2">
    <source>
        <dbReference type="Proteomes" id="UP000324897"/>
    </source>
</evidence>
<dbReference type="AlphaFoldDB" id="A0A5J9WJX8"/>
<reference evidence="1 2" key="1">
    <citation type="journal article" date="2019" name="Sci. Rep.">
        <title>A high-quality genome of Eragrostis curvula grass provides insights into Poaceae evolution and supports new strategies to enhance forage quality.</title>
        <authorList>
            <person name="Carballo J."/>
            <person name="Santos B.A.C.M."/>
            <person name="Zappacosta D."/>
            <person name="Garbus I."/>
            <person name="Selva J.P."/>
            <person name="Gallo C.A."/>
            <person name="Diaz A."/>
            <person name="Albertini E."/>
            <person name="Caccamo M."/>
            <person name="Echenique V."/>
        </authorList>
    </citation>
    <scope>NUCLEOTIDE SEQUENCE [LARGE SCALE GENOMIC DNA]</scope>
    <source>
        <strain evidence="2">cv. Victoria</strain>
        <tissue evidence="1">Leaf</tissue>
    </source>
</reference>
<accession>A0A5J9WJX8</accession>
<dbReference type="OrthoDB" id="8062037at2759"/>
<proteinExistence type="predicted"/>
<name>A0A5J9WJX8_9POAL</name>
<dbReference type="Gramene" id="TVU49002">
    <property type="protein sequence ID" value="TVU49002"/>
    <property type="gene ID" value="EJB05_00292"/>
</dbReference>
<dbReference type="Proteomes" id="UP000324897">
    <property type="component" value="Chromosome 6"/>
</dbReference>
<sequence length="159" mass="17292">MNASSSASSLGRRVLGLDGAAIDALYPKFVHVGSGGHGDDTPCAICLGDALRRGHYFHAGCAEWWVRTLEVRACVHQRPEHVAPLEIRVVRAGTSSISPCKTFPTDQHAALLHCRNAIYELVGRLGKVHPRVRGAKFREQVTNLSSVFGCAVYLTAFRI</sequence>
<dbReference type="EMBL" id="RWGY01000002">
    <property type="protein sequence ID" value="TVU49002.1"/>
    <property type="molecule type" value="Genomic_DNA"/>
</dbReference>
<feature type="non-terminal residue" evidence="1">
    <location>
        <position position="1"/>
    </location>
</feature>
<gene>
    <name evidence="1" type="ORF">EJB05_00292</name>
</gene>
<organism evidence="1 2">
    <name type="scientific">Eragrostis curvula</name>
    <name type="common">weeping love grass</name>
    <dbReference type="NCBI Taxonomy" id="38414"/>
    <lineage>
        <taxon>Eukaryota</taxon>
        <taxon>Viridiplantae</taxon>
        <taxon>Streptophyta</taxon>
        <taxon>Embryophyta</taxon>
        <taxon>Tracheophyta</taxon>
        <taxon>Spermatophyta</taxon>
        <taxon>Magnoliopsida</taxon>
        <taxon>Liliopsida</taxon>
        <taxon>Poales</taxon>
        <taxon>Poaceae</taxon>
        <taxon>PACMAD clade</taxon>
        <taxon>Chloridoideae</taxon>
        <taxon>Eragrostideae</taxon>
        <taxon>Eragrostidinae</taxon>
        <taxon>Eragrostis</taxon>
    </lineage>
</organism>
<comment type="caution">
    <text evidence="1">The sequence shown here is derived from an EMBL/GenBank/DDBJ whole genome shotgun (WGS) entry which is preliminary data.</text>
</comment>
<protein>
    <submittedName>
        <fullName evidence="1">Uncharacterized protein</fullName>
    </submittedName>
</protein>
<evidence type="ECO:0000313" key="1">
    <source>
        <dbReference type="EMBL" id="TVU49002.1"/>
    </source>
</evidence>